<evidence type="ECO:0000256" key="2">
    <source>
        <dbReference type="ARBA" id="ARBA00008097"/>
    </source>
</evidence>
<keyword evidence="3 12" id="KW-0436">Ligase</keyword>
<dbReference type="Gene3D" id="3.30.420.40">
    <property type="match status" value="1"/>
</dbReference>
<feature type="domain" description="Acylphosphatase-like" evidence="10">
    <location>
        <begin position="8"/>
        <end position="94"/>
    </location>
</feature>
<dbReference type="InterPro" id="IPR017968">
    <property type="entry name" value="Acylphosphatase_CS"/>
</dbReference>
<protein>
    <recommendedName>
        <fullName evidence="8">Carbamoyl phosphate-converting enzyme HypF</fullName>
    </recommendedName>
    <alternativeName>
        <fullName evidence="9">[NiFe]-hydrogenase maturation factor HypF</fullName>
    </alternativeName>
</protein>
<dbReference type="PANTHER" id="PTHR42959:SF1">
    <property type="entry name" value="CARBAMOYLTRANSFERASE HYPF"/>
    <property type="match status" value="1"/>
</dbReference>
<dbReference type="GO" id="GO:0008270">
    <property type="term" value="F:zinc ion binding"/>
    <property type="evidence" value="ECO:0007669"/>
    <property type="project" value="UniProtKB-KW"/>
</dbReference>
<feature type="domain" description="YrdC-like" evidence="11">
    <location>
        <begin position="204"/>
        <end position="389"/>
    </location>
</feature>
<dbReference type="InterPro" id="IPR006070">
    <property type="entry name" value="Sua5-like_dom"/>
</dbReference>
<evidence type="ECO:0000256" key="7">
    <source>
        <dbReference type="ARBA" id="ARBA00048220"/>
    </source>
</evidence>
<dbReference type="GO" id="GO:0016743">
    <property type="term" value="F:carboxyl- or carbamoyltransferase activity"/>
    <property type="evidence" value="ECO:0007669"/>
    <property type="project" value="InterPro"/>
</dbReference>
<comment type="similarity">
    <text evidence="2">Belongs to the carbamoyltransferase HypF family.</text>
</comment>
<dbReference type="InterPro" id="IPR041440">
    <property type="entry name" value="HypF_C"/>
</dbReference>
<reference evidence="12" key="1">
    <citation type="submission" date="2019-08" db="EMBL/GenBank/DDBJ databases">
        <authorList>
            <person name="Kucharzyk K."/>
            <person name="Murdoch R.W."/>
            <person name="Higgins S."/>
            <person name="Loffler F."/>
        </authorList>
    </citation>
    <scope>NUCLEOTIDE SEQUENCE</scope>
</reference>
<dbReference type="Pfam" id="PF22521">
    <property type="entry name" value="HypF_C_2"/>
    <property type="match status" value="1"/>
</dbReference>
<dbReference type="Pfam" id="PF07503">
    <property type="entry name" value="zf-HYPF"/>
    <property type="match status" value="2"/>
</dbReference>
<name>A0A644Y0B3_9ZZZZ</name>
<dbReference type="GO" id="GO:0051604">
    <property type="term" value="P:protein maturation"/>
    <property type="evidence" value="ECO:0007669"/>
    <property type="project" value="TreeGrafter"/>
</dbReference>
<evidence type="ECO:0000256" key="6">
    <source>
        <dbReference type="ARBA" id="ARBA00022833"/>
    </source>
</evidence>
<comment type="pathway">
    <text evidence="1">Protein modification; [NiFe] hydrogenase maturation.</text>
</comment>
<dbReference type="Pfam" id="PF01300">
    <property type="entry name" value="Sua5_yciO_yrdC"/>
    <property type="match status" value="1"/>
</dbReference>
<organism evidence="12">
    <name type="scientific">bioreactor metagenome</name>
    <dbReference type="NCBI Taxonomy" id="1076179"/>
    <lineage>
        <taxon>unclassified sequences</taxon>
        <taxon>metagenomes</taxon>
        <taxon>ecological metagenomes</taxon>
    </lineage>
</organism>
<proteinExistence type="inferred from homology"/>
<evidence type="ECO:0000313" key="12">
    <source>
        <dbReference type="EMBL" id="MPM21952.1"/>
    </source>
</evidence>
<dbReference type="SUPFAM" id="SSF53067">
    <property type="entry name" value="Actin-like ATPase domain"/>
    <property type="match status" value="1"/>
</dbReference>
<dbReference type="AlphaFoldDB" id="A0A644Y0B3"/>
<dbReference type="UniPathway" id="UPA00335"/>
<dbReference type="Pfam" id="PF17788">
    <property type="entry name" value="HypF_C"/>
    <property type="match status" value="1"/>
</dbReference>
<dbReference type="InterPro" id="IPR051060">
    <property type="entry name" value="Carbamoyltrans_HypF-like"/>
</dbReference>
<dbReference type="PROSITE" id="PS51160">
    <property type="entry name" value="ACYLPHOSPHATASE_3"/>
    <property type="match status" value="1"/>
</dbReference>
<dbReference type="Gene3D" id="3.90.870.50">
    <property type="match status" value="1"/>
</dbReference>
<dbReference type="SUPFAM" id="SSF54975">
    <property type="entry name" value="Acylphosphatase/BLUF domain-like"/>
    <property type="match status" value="1"/>
</dbReference>
<dbReference type="InterPro" id="IPR017945">
    <property type="entry name" value="DHBP_synth_RibB-like_a/b_dom"/>
</dbReference>
<evidence type="ECO:0000259" key="10">
    <source>
        <dbReference type="PROSITE" id="PS51160"/>
    </source>
</evidence>
<keyword evidence="4" id="KW-0479">Metal-binding</keyword>
<evidence type="ECO:0000256" key="9">
    <source>
        <dbReference type="ARBA" id="ARBA00078219"/>
    </source>
</evidence>
<dbReference type="PANTHER" id="PTHR42959">
    <property type="entry name" value="CARBAMOYLTRANSFERASE"/>
    <property type="match status" value="1"/>
</dbReference>
<dbReference type="InterPro" id="IPR036046">
    <property type="entry name" value="Acylphosphatase-like_dom_sf"/>
</dbReference>
<dbReference type="Pfam" id="PF00708">
    <property type="entry name" value="Acylphosphatase"/>
    <property type="match status" value="1"/>
</dbReference>
<dbReference type="Gene3D" id="3.30.110.120">
    <property type="match status" value="1"/>
</dbReference>
<dbReference type="GO" id="GO:0003725">
    <property type="term" value="F:double-stranded RNA binding"/>
    <property type="evidence" value="ECO:0007669"/>
    <property type="project" value="InterPro"/>
</dbReference>
<dbReference type="InterPro" id="IPR055128">
    <property type="entry name" value="HypF_C_2"/>
</dbReference>
<dbReference type="InterPro" id="IPR004421">
    <property type="entry name" value="Carbamoyltransferase_HypF"/>
</dbReference>
<dbReference type="InterPro" id="IPR001792">
    <property type="entry name" value="Acylphosphatase-like_dom"/>
</dbReference>
<gene>
    <name evidence="12" type="primary">hypF_14</name>
    <name evidence="12" type="ORF">SDC9_68402</name>
</gene>
<dbReference type="InterPro" id="IPR011125">
    <property type="entry name" value="Znf_HypF"/>
</dbReference>
<dbReference type="NCBIfam" id="TIGR00143">
    <property type="entry name" value="hypF"/>
    <property type="match status" value="1"/>
</dbReference>
<dbReference type="PROSITE" id="PS51163">
    <property type="entry name" value="YRDC"/>
    <property type="match status" value="1"/>
</dbReference>
<evidence type="ECO:0000259" key="11">
    <source>
        <dbReference type="PROSITE" id="PS51163"/>
    </source>
</evidence>
<keyword evidence="12" id="KW-0808">Transferase</keyword>
<evidence type="ECO:0000256" key="4">
    <source>
        <dbReference type="ARBA" id="ARBA00022723"/>
    </source>
</evidence>
<comment type="caution">
    <text evidence="12">The sequence shown here is derived from an EMBL/GenBank/DDBJ whole genome shotgun (WGS) entry which is preliminary data.</text>
</comment>
<dbReference type="FunFam" id="3.30.420.40:FF:000124">
    <property type="entry name" value="Carbamoyltransferase HypF"/>
    <property type="match status" value="1"/>
</dbReference>
<dbReference type="GO" id="GO:0016874">
    <property type="term" value="F:ligase activity"/>
    <property type="evidence" value="ECO:0007669"/>
    <property type="project" value="UniProtKB-KW"/>
</dbReference>
<evidence type="ECO:0000256" key="1">
    <source>
        <dbReference type="ARBA" id="ARBA00004711"/>
    </source>
</evidence>
<sequence length="769" mass="85072">MVVSDAKRYFIILTGIVQGVGFRPFVYRAANRLGLKGWVENQGSRVLIDAEGSEETIRSFTHTLQRESPENARIAELRIDPQPFLGYPDFSIRTSTAELNTTNFLPADIAVCESCMKEFNTPGDRRYHYPFISCTNCGPRYSIIGSLPYDRENTVMSAFELCGPCKAEYGSPSDRRFHAQTDCCPDCGPVLKLLDSRGVAVDSSEPAKTARELIRQGKILAVKGIGGYHLCCNAEDPAAVQRLRKLKHRSCKPLAIMARNLEAACKICKVSEREKAVLTGNRKPILLLSKRTPEYLPEDVAPRQKKLGVMLPYAPLQLLLFSDDLNFLVMTSGNISGMPICFQDDTAIKALGTVAEYFLTHNREIQIPVDDTVLKVVDEHEVLVRCGRGYAPLPIPLESGNEILALGADQKSTVCITRNNFATVSQYIGDLNEFQTYHAFERQIEHFKGLFHFCPDILAHDRNPDSLSSRYAKKQAGQKIAVQHHHAHMAGCMVENKLTRDAIGVIYDGTGLGTDGAVWGGEFLTGSLSGFTRAGHLEYVTLQGGDSAVKEPWRCAACYLFALGMDPHEFLPQVDSTSLNMAQKALHSGIKCFKSSSMGRLFDCAAALCGFQGKIIYDAQAAIELENLSQPDVSDYYQYRIEDTENSLILGYEKMLNGILRDLQNQVPKSIISSKFHNTVIEATADCTCRIRQKTGLEDVVLSGGVFENTYLLEGLISRLRDLNFKVYYNRLTPTNDGGVSFGQAAAACAILKENNNVSCDSGQSNQYE</sequence>
<accession>A0A644Y0B3</accession>
<dbReference type="Gene3D" id="3.30.420.360">
    <property type="match status" value="1"/>
</dbReference>
<dbReference type="InterPro" id="IPR043129">
    <property type="entry name" value="ATPase_NBD"/>
</dbReference>
<keyword evidence="6" id="KW-0862">Zinc</keyword>
<evidence type="ECO:0000256" key="3">
    <source>
        <dbReference type="ARBA" id="ARBA00022598"/>
    </source>
</evidence>
<dbReference type="EMBL" id="VSSQ01003703">
    <property type="protein sequence ID" value="MPM21952.1"/>
    <property type="molecule type" value="Genomic_DNA"/>
</dbReference>
<comment type="catalytic activity">
    <reaction evidence="7">
        <text>C-terminal L-cysteinyl-[HypE protein] + carbamoyl phosphate + ATP + H2O = C-terminal S-carboxamide-L-cysteinyl-[HypE protein] + AMP + phosphate + diphosphate + H(+)</text>
        <dbReference type="Rhea" id="RHEA:55636"/>
        <dbReference type="Rhea" id="RHEA-COMP:14247"/>
        <dbReference type="Rhea" id="RHEA-COMP:14392"/>
        <dbReference type="ChEBI" id="CHEBI:15377"/>
        <dbReference type="ChEBI" id="CHEBI:15378"/>
        <dbReference type="ChEBI" id="CHEBI:30616"/>
        <dbReference type="ChEBI" id="CHEBI:33019"/>
        <dbReference type="ChEBI" id="CHEBI:43474"/>
        <dbReference type="ChEBI" id="CHEBI:58228"/>
        <dbReference type="ChEBI" id="CHEBI:76913"/>
        <dbReference type="ChEBI" id="CHEBI:139126"/>
        <dbReference type="ChEBI" id="CHEBI:456215"/>
    </reaction>
</comment>
<dbReference type="PIRSF" id="PIRSF006256">
    <property type="entry name" value="CMPcnvr_hdrg_mat"/>
    <property type="match status" value="1"/>
</dbReference>
<evidence type="ECO:0000256" key="8">
    <source>
        <dbReference type="ARBA" id="ARBA00075001"/>
    </source>
</evidence>
<keyword evidence="5" id="KW-0863">Zinc-finger</keyword>
<evidence type="ECO:0000256" key="5">
    <source>
        <dbReference type="ARBA" id="ARBA00022771"/>
    </source>
</evidence>
<dbReference type="PROSITE" id="PS00150">
    <property type="entry name" value="ACYLPHOSPHATASE_1"/>
    <property type="match status" value="1"/>
</dbReference>
<dbReference type="SUPFAM" id="SSF55821">
    <property type="entry name" value="YrdC/RibB"/>
    <property type="match status" value="1"/>
</dbReference>